<comment type="caution">
    <text evidence="2">The sequence shown here is derived from an EMBL/GenBank/DDBJ whole genome shotgun (WGS) entry which is preliminary data.</text>
</comment>
<dbReference type="PROSITE" id="PS51094">
    <property type="entry name" value="PTS_EIIA_TYPE_2"/>
    <property type="match status" value="1"/>
</dbReference>
<dbReference type="EMBL" id="JAAZON010000645">
    <property type="protein sequence ID" value="NMC64314.1"/>
    <property type="molecule type" value="Genomic_DNA"/>
</dbReference>
<feature type="domain" description="PTS EIIA type-2" evidence="1">
    <location>
        <begin position="3"/>
        <end position="149"/>
    </location>
</feature>
<keyword evidence="2" id="KW-0762">Sugar transport</keyword>
<dbReference type="AlphaFoldDB" id="A0A7X9FV17"/>
<dbReference type="InterPro" id="IPR016152">
    <property type="entry name" value="PTrfase/Anion_transptr"/>
</dbReference>
<gene>
    <name evidence="2" type="ORF">GYA55_14210</name>
</gene>
<evidence type="ECO:0000313" key="3">
    <source>
        <dbReference type="Proteomes" id="UP000524246"/>
    </source>
</evidence>
<evidence type="ECO:0000259" key="1">
    <source>
        <dbReference type="PROSITE" id="PS51094"/>
    </source>
</evidence>
<dbReference type="PANTHER" id="PTHR47738:SF3">
    <property type="entry name" value="PHOSPHOTRANSFERASE SYSTEM MANNITOL_FRUCTOSE-SPECIFIC IIA DOMAIN CONTAINING PROTEIN"/>
    <property type="match status" value="1"/>
</dbReference>
<dbReference type="Gene3D" id="3.40.930.10">
    <property type="entry name" value="Mannitol-specific EII, Chain A"/>
    <property type="match status" value="1"/>
</dbReference>
<protein>
    <submittedName>
        <fullName evidence="2">PTS sugar transporter subunit IIA</fullName>
    </submittedName>
</protein>
<dbReference type="CDD" id="cd00211">
    <property type="entry name" value="PTS_IIA_fru"/>
    <property type="match status" value="1"/>
</dbReference>
<proteinExistence type="predicted"/>
<accession>A0A7X9FV17</accession>
<dbReference type="InterPro" id="IPR002178">
    <property type="entry name" value="PTS_EIIA_type-2_dom"/>
</dbReference>
<reference evidence="2 3" key="1">
    <citation type="journal article" date="2020" name="Biotechnol. Biofuels">
        <title>New insights from the biogas microbiome by comprehensive genome-resolved metagenomics of nearly 1600 species originating from multiple anaerobic digesters.</title>
        <authorList>
            <person name="Campanaro S."/>
            <person name="Treu L."/>
            <person name="Rodriguez-R L.M."/>
            <person name="Kovalovszki A."/>
            <person name="Ziels R.M."/>
            <person name="Maus I."/>
            <person name="Zhu X."/>
            <person name="Kougias P.G."/>
            <person name="Basile A."/>
            <person name="Luo G."/>
            <person name="Schluter A."/>
            <person name="Konstantinidis K.T."/>
            <person name="Angelidaki I."/>
        </authorList>
    </citation>
    <scope>NUCLEOTIDE SEQUENCE [LARGE SCALE GENOMIC DNA]</scope>
    <source>
        <strain evidence="2">AS27yjCOA_65</strain>
    </source>
</reference>
<name>A0A7X9FV17_9DELT</name>
<dbReference type="Proteomes" id="UP000524246">
    <property type="component" value="Unassembled WGS sequence"/>
</dbReference>
<evidence type="ECO:0000313" key="2">
    <source>
        <dbReference type="EMBL" id="NMC64314.1"/>
    </source>
</evidence>
<dbReference type="InterPro" id="IPR051541">
    <property type="entry name" value="PTS_SugarTrans_NitroReg"/>
</dbReference>
<dbReference type="SUPFAM" id="SSF55804">
    <property type="entry name" value="Phoshotransferase/anion transport protein"/>
    <property type="match status" value="1"/>
</dbReference>
<dbReference type="Pfam" id="PF00359">
    <property type="entry name" value="PTS_EIIA_2"/>
    <property type="match status" value="1"/>
</dbReference>
<organism evidence="2 3">
    <name type="scientific">SAR324 cluster bacterium</name>
    <dbReference type="NCBI Taxonomy" id="2024889"/>
    <lineage>
        <taxon>Bacteria</taxon>
        <taxon>Deltaproteobacteria</taxon>
        <taxon>SAR324 cluster</taxon>
    </lineage>
</organism>
<dbReference type="PANTHER" id="PTHR47738">
    <property type="entry name" value="PTS SYSTEM FRUCTOSE-LIKE EIIA COMPONENT-RELATED"/>
    <property type="match status" value="1"/>
</dbReference>
<sequence>MMKLLTENLVCLDVDASDKWEVIKFLCNKMRCENLVRDNFLDYVIEREKAAPTGLPTEIGIAIPHTTGDHVIKSSIAMAQLKKPVPFYSMEDPEKEISVELVFLLAIANPSNQILLLRSLMEIFRSRENLFTMKNARSKKTIVALFDRVGKNIQK</sequence>
<keyword evidence="2" id="KW-0813">Transport</keyword>